<evidence type="ECO:0000256" key="1">
    <source>
        <dbReference type="SAM" id="MobiDB-lite"/>
    </source>
</evidence>
<evidence type="ECO:0000313" key="3">
    <source>
        <dbReference type="WBParaSite" id="MBELARI_LOCUS7936"/>
    </source>
</evidence>
<dbReference type="WBParaSite" id="MBELARI_LOCUS7936">
    <property type="protein sequence ID" value="MBELARI_LOCUS7936"/>
    <property type="gene ID" value="MBELARI_LOCUS7936"/>
</dbReference>
<name>A0AAF3FPC8_9BILA</name>
<dbReference type="Proteomes" id="UP000887575">
    <property type="component" value="Unassembled WGS sequence"/>
</dbReference>
<keyword evidence="2" id="KW-1185">Reference proteome</keyword>
<protein>
    <submittedName>
        <fullName evidence="3">Uncharacterized protein</fullName>
    </submittedName>
</protein>
<feature type="region of interest" description="Disordered" evidence="1">
    <location>
        <begin position="30"/>
        <end position="60"/>
    </location>
</feature>
<proteinExistence type="predicted"/>
<organism evidence="2 3">
    <name type="scientific">Mesorhabditis belari</name>
    <dbReference type="NCBI Taxonomy" id="2138241"/>
    <lineage>
        <taxon>Eukaryota</taxon>
        <taxon>Metazoa</taxon>
        <taxon>Ecdysozoa</taxon>
        <taxon>Nematoda</taxon>
        <taxon>Chromadorea</taxon>
        <taxon>Rhabditida</taxon>
        <taxon>Rhabditina</taxon>
        <taxon>Rhabditomorpha</taxon>
        <taxon>Rhabditoidea</taxon>
        <taxon>Rhabditidae</taxon>
        <taxon>Mesorhabditinae</taxon>
        <taxon>Mesorhabditis</taxon>
    </lineage>
</organism>
<dbReference type="AlphaFoldDB" id="A0AAF3FPC8"/>
<evidence type="ECO:0000313" key="2">
    <source>
        <dbReference type="Proteomes" id="UP000887575"/>
    </source>
</evidence>
<accession>A0AAF3FPC8</accession>
<reference evidence="3" key="1">
    <citation type="submission" date="2024-02" db="UniProtKB">
        <authorList>
            <consortium name="WormBaseParasite"/>
        </authorList>
    </citation>
    <scope>IDENTIFICATION</scope>
</reference>
<sequence length="173" mass="19464">MLYGGEYAYAGMMSLSPSCHGDRPTFHTAVNGDFESSNNRPTTPVRDSPSVALSSPSGDPDSMVPPLVPLLQLVQPQPSAHSPQFHQAQFIYIKKYYKVPESRVYQLSAPFRGFSAFVRFVCRARVHRVEHVSADEYDSIPATPIPRKKPFDSPQMIHRDSPQMLTPYRKVKL</sequence>